<dbReference type="Gene3D" id="3.40.30.10">
    <property type="entry name" value="Glutaredoxin"/>
    <property type="match status" value="1"/>
</dbReference>
<dbReference type="SMR" id="A0A3E0DTN0"/>
<dbReference type="RefSeq" id="WP_115896162.1">
    <property type="nucleotide sequence ID" value="NZ_QUNG01000001.1"/>
</dbReference>
<dbReference type="InterPro" id="IPR011767">
    <property type="entry name" value="GLR_AS"/>
</dbReference>
<dbReference type="SUPFAM" id="SSF52833">
    <property type="entry name" value="Thioredoxin-like"/>
    <property type="match status" value="1"/>
</dbReference>
<evidence type="ECO:0000259" key="1">
    <source>
        <dbReference type="PROSITE" id="PS50404"/>
    </source>
</evidence>
<dbReference type="InterPro" id="IPR007494">
    <property type="entry name" value="Glutaredoxin2_C"/>
</dbReference>
<name>A0A3E0DTN0_9GAMM</name>
<comment type="caution">
    <text evidence="2">The sequence shown here is derived from an EMBL/GenBank/DDBJ whole genome shotgun (WGS) entry which is preliminary data.</text>
</comment>
<gene>
    <name evidence="2" type="ORF">DFP81_101499</name>
</gene>
<organism evidence="2 3">
    <name type="scientific">Marinomonas pollencensis</name>
    <dbReference type="NCBI Taxonomy" id="491954"/>
    <lineage>
        <taxon>Bacteria</taxon>
        <taxon>Pseudomonadati</taxon>
        <taxon>Pseudomonadota</taxon>
        <taxon>Gammaproteobacteria</taxon>
        <taxon>Oceanospirillales</taxon>
        <taxon>Oceanospirillaceae</taxon>
        <taxon>Marinomonas</taxon>
    </lineage>
</organism>
<evidence type="ECO:0000313" key="3">
    <source>
        <dbReference type="Proteomes" id="UP000256542"/>
    </source>
</evidence>
<dbReference type="Proteomes" id="UP000256542">
    <property type="component" value="Unassembled WGS sequence"/>
</dbReference>
<dbReference type="EMBL" id="QUNG01000001">
    <property type="protein sequence ID" value="REG86929.1"/>
    <property type="molecule type" value="Genomic_DNA"/>
</dbReference>
<reference evidence="2 3" key="1">
    <citation type="submission" date="2018-08" db="EMBL/GenBank/DDBJ databases">
        <title>Genomic Encyclopedia of Type Strains, Phase III (KMG-III): the genomes of soil and plant-associated and newly described type strains.</title>
        <authorList>
            <person name="Whitman W."/>
        </authorList>
    </citation>
    <scope>NUCLEOTIDE SEQUENCE [LARGE SCALE GENOMIC DNA]</scope>
    <source>
        <strain evidence="2 3">CECT 7375</strain>
    </source>
</reference>
<dbReference type="SUPFAM" id="SSF47616">
    <property type="entry name" value="GST C-terminal domain-like"/>
    <property type="match status" value="1"/>
</dbReference>
<dbReference type="NCBIfam" id="NF007702">
    <property type="entry name" value="PRK10387.1"/>
    <property type="match status" value="1"/>
</dbReference>
<dbReference type="Gene3D" id="1.20.1050.10">
    <property type="match status" value="1"/>
</dbReference>
<dbReference type="OrthoDB" id="5291571at2"/>
<dbReference type="InterPro" id="IPR036249">
    <property type="entry name" value="Thioredoxin-like_sf"/>
</dbReference>
<sequence length="217" mass="25072">MKLYQYHHCPYCVRADMVANYKNIRHEKVYLLNDDEQTCLQLVNQKIVPILALEDGTVYTESLKIAAYLDKVGDHTKTIRKAHDNDAFNPVLDGVQDSIKRLLYPRNILLGLPEFVTQSARDYFQLHKEKALNSTFNKALEESPKHIKNVSMALARLPTLPLPSQHNNTISWDDVLLFPRLRNLTMVSGLVFPDQVIRYLEEVSALTDVHTYFNFEI</sequence>
<accession>A0A3E0DTN0</accession>
<dbReference type="PROSITE" id="PS50404">
    <property type="entry name" value="GST_NTER"/>
    <property type="match status" value="1"/>
</dbReference>
<dbReference type="AlphaFoldDB" id="A0A3E0DTN0"/>
<protein>
    <submittedName>
        <fullName evidence="2">Glutaredoxin 2</fullName>
    </submittedName>
</protein>
<proteinExistence type="predicted"/>
<keyword evidence="3" id="KW-1185">Reference proteome</keyword>
<dbReference type="Pfam" id="PF13417">
    <property type="entry name" value="GST_N_3"/>
    <property type="match status" value="1"/>
</dbReference>
<dbReference type="InterPro" id="IPR036282">
    <property type="entry name" value="Glutathione-S-Trfase_C_sf"/>
</dbReference>
<dbReference type="InterPro" id="IPR004045">
    <property type="entry name" value="Glutathione_S-Trfase_N"/>
</dbReference>
<feature type="domain" description="GST N-terminal" evidence="1">
    <location>
        <begin position="1"/>
        <end position="77"/>
    </location>
</feature>
<dbReference type="PROSITE" id="PS00195">
    <property type="entry name" value="GLUTAREDOXIN_1"/>
    <property type="match status" value="1"/>
</dbReference>
<dbReference type="Pfam" id="PF04399">
    <property type="entry name" value="Glutaredoxin2_C"/>
    <property type="match status" value="1"/>
</dbReference>
<evidence type="ECO:0000313" key="2">
    <source>
        <dbReference type="EMBL" id="REG86929.1"/>
    </source>
</evidence>